<dbReference type="PANTHER" id="PTHR21576:SF157">
    <property type="entry name" value="NODULIN-LIKE DOMAIN-CONTAINING PROTEIN"/>
    <property type="match status" value="1"/>
</dbReference>
<name>A0A836H1V7_9TRYP</name>
<evidence type="ECO:0000313" key="8">
    <source>
        <dbReference type="EMBL" id="KAG5485371.1"/>
    </source>
</evidence>
<dbReference type="Gene3D" id="1.20.1250.20">
    <property type="entry name" value="MFS general substrate transporter like domains"/>
    <property type="match status" value="1"/>
</dbReference>
<feature type="region of interest" description="Disordered" evidence="5">
    <location>
        <begin position="638"/>
        <end position="673"/>
    </location>
</feature>
<dbReference type="AlphaFoldDB" id="A0A836H1V7"/>
<feature type="transmembrane region" description="Helical" evidence="6">
    <location>
        <begin position="511"/>
        <end position="534"/>
    </location>
</feature>
<reference evidence="9" key="1">
    <citation type="journal article" date="2021" name="Microbiol. Resour. Announc.">
        <title>LGAAP: Leishmaniinae Genome Assembly and Annotation Pipeline.</title>
        <authorList>
            <person name="Almutairi H."/>
            <person name="Urbaniak M.D."/>
            <person name="Bates M.D."/>
            <person name="Jariyapan N."/>
            <person name="Kwakye-Nuako G."/>
            <person name="Thomaz-Soccol V."/>
            <person name="Al-Salem W.S."/>
            <person name="Dillon R.J."/>
            <person name="Bates P.A."/>
            <person name="Gatherer D."/>
        </authorList>
    </citation>
    <scope>NUCLEOTIDE SEQUENCE [LARGE SCALE GENOMIC DNA]</scope>
</reference>
<keyword evidence="3 6" id="KW-1133">Transmembrane helix</keyword>
<feature type="transmembrane region" description="Helical" evidence="6">
    <location>
        <begin position="481"/>
        <end position="505"/>
    </location>
</feature>
<feature type="compositionally biased region" description="Basic and acidic residues" evidence="5">
    <location>
        <begin position="656"/>
        <end position="673"/>
    </location>
</feature>
<organism evidence="8 9">
    <name type="scientific">Leishmania orientalis</name>
    <dbReference type="NCBI Taxonomy" id="2249476"/>
    <lineage>
        <taxon>Eukaryota</taxon>
        <taxon>Discoba</taxon>
        <taxon>Euglenozoa</taxon>
        <taxon>Kinetoplastea</taxon>
        <taxon>Metakinetoplastina</taxon>
        <taxon>Trypanosomatida</taxon>
        <taxon>Trypanosomatidae</taxon>
        <taxon>Leishmaniinae</taxon>
        <taxon>Leishmania</taxon>
    </lineage>
</organism>
<dbReference type="GeneID" id="92361868"/>
<feature type="transmembrane region" description="Helical" evidence="6">
    <location>
        <begin position="66"/>
        <end position="84"/>
    </location>
</feature>
<feature type="transmembrane region" description="Helical" evidence="6">
    <location>
        <begin position="90"/>
        <end position="112"/>
    </location>
</feature>
<dbReference type="InterPro" id="IPR010658">
    <property type="entry name" value="Nodulin-like"/>
</dbReference>
<evidence type="ECO:0000256" key="6">
    <source>
        <dbReference type="SAM" id="Phobius"/>
    </source>
</evidence>
<feature type="region of interest" description="Disordered" evidence="5">
    <location>
        <begin position="310"/>
        <end position="342"/>
    </location>
</feature>
<comment type="subcellular location">
    <subcellularLocation>
        <location evidence="1">Membrane</location>
        <topology evidence="1">Multi-pass membrane protein</topology>
    </subcellularLocation>
</comment>
<dbReference type="KEGG" id="loi:92361868"/>
<keyword evidence="4 6" id="KW-0472">Membrane</keyword>
<gene>
    <name evidence="8" type="ORF">LSCM4_06007</name>
</gene>
<feature type="transmembrane region" description="Helical" evidence="6">
    <location>
        <begin position="409"/>
        <end position="435"/>
    </location>
</feature>
<sequence length="673" mass="74371">MQTNEKVEIIRLATGPQKPVGEYKRFALLVLGSFGCIVCSFSYAWNLISGTMQRRYNLSQRDLSTIVTVGLTFQFGVLPYAFLYDYLGPLPISIIATVYFPLGTLLLALCFMGKVEGSVLRLSVFNAMMACGCTMFDLAACVTVLSHFPTNRGPVTALLKTFTGLGSALVACLYAGFFDSDPQKHFFFLFSVGLCVGALFIAFMRLPPYHLTQYEERRLPAEVKERRLARKAQYLRQEAPLRRFLWGYVILIVLLVFLPTQSALVSYQNLHKGAQLAFAIVCSVLIFAYLLVAAPLRFLNSSHIPVFHPVRPKQPDNLDESNSLLEERSQARSSPPDSTSTSDFVHMADMMQGVNADETESAQAVTVETSAPDEAMAAAKGSEETELDYLAPQYQGSFIHNLRMLEMWALWWTSFVTMGVTFVIIFNSAFLFAALQSAPVDGSLRTMLTVLNGVGSAVGRLMMSFFEVWSQKRKAEDRVPITVSVFFSTGCVIISIVLFLALPAAALPLPYVIAAIGNGFYNGVMLLVISTIFAKDPAKHYHFCFSALVLSGVVFNRFLYGEWYTVQAEKQGGGDKLCYGRHCVLMPLLVMLGLSCSALITDIVLNVRYRSYCKRILAERARLRGEDAVVPRGEASALRGAEDGGVDVEAGGEESEPCREAEGSEMDERRSKP</sequence>
<dbReference type="Pfam" id="PF06813">
    <property type="entry name" value="Nodulin-like"/>
    <property type="match status" value="1"/>
</dbReference>
<feature type="transmembrane region" description="Helical" evidence="6">
    <location>
        <begin position="541"/>
        <end position="559"/>
    </location>
</feature>
<feature type="transmembrane region" description="Helical" evidence="6">
    <location>
        <begin position="244"/>
        <end position="264"/>
    </location>
</feature>
<accession>A0A836H1V7</accession>
<feature type="compositionally biased region" description="Acidic residues" evidence="5">
    <location>
        <begin position="644"/>
        <end position="655"/>
    </location>
</feature>
<keyword evidence="2 6" id="KW-0812">Transmembrane</keyword>
<protein>
    <recommendedName>
        <fullName evidence="7">Nodulin-like domain-containing protein</fullName>
    </recommendedName>
</protein>
<evidence type="ECO:0000313" key="9">
    <source>
        <dbReference type="Proteomes" id="UP000674143"/>
    </source>
</evidence>
<dbReference type="EMBL" id="JAFHLR010000011">
    <property type="protein sequence ID" value="KAG5485371.1"/>
    <property type="molecule type" value="Genomic_DNA"/>
</dbReference>
<comment type="caution">
    <text evidence="8">The sequence shown here is derived from an EMBL/GenBank/DDBJ whole genome shotgun (WGS) entry which is preliminary data.</text>
</comment>
<evidence type="ECO:0000256" key="2">
    <source>
        <dbReference type="ARBA" id="ARBA00022692"/>
    </source>
</evidence>
<reference evidence="9" key="2">
    <citation type="journal article" date="2021" name="Sci. Data">
        <title>Chromosome-scale genome sequencing, assembly and annotation of six genomes from subfamily Leishmaniinae.</title>
        <authorList>
            <person name="Almutairi H."/>
            <person name="Urbaniak M.D."/>
            <person name="Bates M.D."/>
            <person name="Jariyapan N."/>
            <person name="Kwakye-Nuako G."/>
            <person name="Thomaz Soccol V."/>
            <person name="Al-Salem W.S."/>
            <person name="Dillon R.J."/>
            <person name="Bates P.A."/>
            <person name="Gatherer D."/>
        </authorList>
    </citation>
    <scope>NUCLEOTIDE SEQUENCE [LARGE SCALE GENOMIC DNA]</scope>
</reference>
<keyword evidence="9" id="KW-1185">Reference proteome</keyword>
<feature type="transmembrane region" description="Helical" evidence="6">
    <location>
        <begin position="276"/>
        <end position="299"/>
    </location>
</feature>
<feature type="transmembrane region" description="Helical" evidence="6">
    <location>
        <begin position="124"/>
        <end position="148"/>
    </location>
</feature>
<dbReference type="SUPFAM" id="SSF103473">
    <property type="entry name" value="MFS general substrate transporter"/>
    <property type="match status" value="1"/>
</dbReference>
<proteinExistence type="predicted"/>
<feature type="domain" description="Nodulin-like" evidence="7">
    <location>
        <begin position="42"/>
        <end position="292"/>
    </location>
</feature>
<evidence type="ECO:0000256" key="4">
    <source>
        <dbReference type="ARBA" id="ARBA00023136"/>
    </source>
</evidence>
<feature type="transmembrane region" description="Helical" evidence="6">
    <location>
        <begin position="26"/>
        <end position="45"/>
    </location>
</feature>
<evidence type="ECO:0000256" key="1">
    <source>
        <dbReference type="ARBA" id="ARBA00004141"/>
    </source>
</evidence>
<dbReference type="PANTHER" id="PTHR21576">
    <property type="entry name" value="UNCHARACTERIZED NODULIN-LIKE PROTEIN"/>
    <property type="match status" value="1"/>
</dbReference>
<dbReference type="InterPro" id="IPR036259">
    <property type="entry name" value="MFS_trans_sf"/>
</dbReference>
<dbReference type="Proteomes" id="UP000674143">
    <property type="component" value="Unassembled WGS sequence"/>
</dbReference>
<dbReference type="RefSeq" id="XP_067065108.1">
    <property type="nucleotide sequence ID" value="XM_067207934.1"/>
</dbReference>
<evidence type="ECO:0000259" key="7">
    <source>
        <dbReference type="Pfam" id="PF06813"/>
    </source>
</evidence>
<evidence type="ECO:0000256" key="5">
    <source>
        <dbReference type="SAM" id="MobiDB-lite"/>
    </source>
</evidence>
<evidence type="ECO:0000256" key="3">
    <source>
        <dbReference type="ARBA" id="ARBA00022989"/>
    </source>
</evidence>
<feature type="compositionally biased region" description="Low complexity" evidence="5">
    <location>
        <begin position="333"/>
        <end position="342"/>
    </location>
</feature>
<dbReference type="GO" id="GO:0016020">
    <property type="term" value="C:membrane"/>
    <property type="evidence" value="ECO:0007669"/>
    <property type="project" value="UniProtKB-SubCell"/>
</dbReference>
<feature type="transmembrane region" description="Helical" evidence="6">
    <location>
        <begin position="447"/>
        <end position="469"/>
    </location>
</feature>
<feature type="transmembrane region" description="Helical" evidence="6">
    <location>
        <begin position="579"/>
        <end position="605"/>
    </location>
</feature>
<feature type="transmembrane region" description="Helical" evidence="6">
    <location>
        <begin position="186"/>
        <end position="204"/>
    </location>
</feature>